<proteinExistence type="predicted"/>
<organism evidence="1 2">
    <name type="scientific">candidate division TA06 bacterium B3_TA06</name>
    <dbReference type="NCBI Taxonomy" id="2012487"/>
    <lineage>
        <taxon>Bacteria</taxon>
        <taxon>Bacteria division TA06</taxon>
    </lineage>
</organism>
<dbReference type="AlphaFoldDB" id="A0A532UZY6"/>
<dbReference type="EMBL" id="NJBO01000018">
    <property type="protein sequence ID" value="TKJ40525.1"/>
    <property type="molecule type" value="Genomic_DNA"/>
</dbReference>
<protein>
    <submittedName>
        <fullName evidence="1">Uncharacterized protein</fullName>
    </submittedName>
</protein>
<accession>A0A532UZY6</accession>
<evidence type="ECO:0000313" key="1">
    <source>
        <dbReference type="EMBL" id="TKJ40525.1"/>
    </source>
</evidence>
<name>A0A532UZY6_UNCT6</name>
<sequence>MHADFLGQGLAYRLLSAEGLGFEIVARGRLDNPVTSPSTYHVAGALRILKIVNPDNRFRIYLGAGVGAWYVKGWFEDWDDYEYEDYWDWWSLETKWGLSTAFIVGADWLLFKMGKDRWLSVTPEVQGGFYSRPSRSYYGRDYYNEPYSFASPGVGIGLRYVW</sequence>
<evidence type="ECO:0000313" key="2">
    <source>
        <dbReference type="Proteomes" id="UP000317778"/>
    </source>
</evidence>
<reference evidence="1 2" key="1">
    <citation type="submission" date="2017-06" db="EMBL/GenBank/DDBJ databases">
        <title>Novel microbial phyla capable of carbon fixation and sulfur reduction in deep-sea sediments.</title>
        <authorList>
            <person name="Huang J."/>
            <person name="Baker B."/>
            <person name="Wang Y."/>
        </authorList>
    </citation>
    <scope>NUCLEOTIDE SEQUENCE [LARGE SCALE GENOMIC DNA]</scope>
    <source>
        <strain evidence="1">B3_TA06</strain>
    </source>
</reference>
<dbReference type="Proteomes" id="UP000317778">
    <property type="component" value="Unassembled WGS sequence"/>
</dbReference>
<gene>
    <name evidence="1" type="ORF">CEE36_09550</name>
</gene>
<comment type="caution">
    <text evidence="1">The sequence shown here is derived from an EMBL/GenBank/DDBJ whole genome shotgun (WGS) entry which is preliminary data.</text>
</comment>